<sequence length="192" mass="21627">MNKSAFFSLCKILVDGGFLIETQNIPVKESVALFLHVLAHNTKFRVLGGTYIRSIDTISRHFNLVLRAILKMTSTYIKRPATSQAHRWGYFTDCVGAIDGTHIDVTVPRTEQGRYRNRKQAITTNVLGVCDADMKFVYVLPGWEGSASDSRVLRNALEREDCFEVPIGKNFSKCPLYIYPSISGLVTYKLTL</sequence>
<dbReference type="EMBL" id="JBBWWQ010000006">
    <property type="protein sequence ID" value="KAK8945089.1"/>
    <property type="molecule type" value="Genomic_DNA"/>
</dbReference>
<protein>
    <recommendedName>
        <fullName evidence="12">Transposase</fullName>
    </recommendedName>
</protein>
<evidence type="ECO:0000256" key="3">
    <source>
        <dbReference type="ARBA" id="ARBA00006958"/>
    </source>
</evidence>
<evidence type="ECO:0000256" key="7">
    <source>
        <dbReference type="ARBA" id="ARBA00023242"/>
    </source>
</evidence>
<comment type="caution">
    <text evidence="10">The sequence shown here is derived from an EMBL/GenBank/DDBJ whole genome shotgun (WGS) entry which is preliminary data.</text>
</comment>
<comment type="subcellular location">
    <subcellularLocation>
        <location evidence="2">Nucleus</location>
    </subcellularLocation>
</comment>
<dbReference type="Pfam" id="PF26138">
    <property type="entry name" value="DUF8040"/>
    <property type="match status" value="1"/>
</dbReference>
<evidence type="ECO:0000256" key="4">
    <source>
        <dbReference type="ARBA" id="ARBA00022722"/>
    </source>
</evidence>
<evidence type="ECO:0000256" key="2">
    <source>
        <dbReference type="ARBA" id="ARBA00004123"/>
    </source>
</evidence>
<evidence type="ECO:0000256" key="5">
    <source>
        <dbReference type="ARBA" id="ARBA00022723"/>
    </source>
</evidence>
<comment type="cofactor">
    <cofactor evidence="1">
        <name>a divalent metal cation</name>
        <dbReference type="ChEBI" id="CHEBI:60240"/>
    </cofactor>
</comment>
<keyword evidence="4" id="KW-0540">Nuclease</keyword>
<dbReference type="Pfam" id="PF13359">
    <property type="entry name" value="DDE_Tnp_4"/>
    <property type="match status" value="1"/>
</dbReference>
<dbReference type="PANTHER" id="PTHR22930:SF281">
    <property type="entry name" value="NUCLEASE"/>
    <property type="match status" value="1"/>
</dbReference>
<reference evidence="10 11" key="1">
    <citation type="journal article" date="2022" name="Nat. Plants">
        <title>Genomes of leafy and leafless Platanthera orchids illuminate the evolution of mycoheterotrophy.</title>
        <authorList>
            <person name="Li M.H."/>
            <person name="Liu K.W."/>
            <person name="Li Z."/>
            <person name="Lu H.C."/>
            <person name="Ye Q.L."/>
            <person name="Zhang D."/>
            <person name="Wang J.Y."/>
            <person name="Li Y.F."/>
            <person name="Zhong Z.M."/>
            <person name="Liu X."/>
            <person name="Yu X."/>
            <person name="Liu D.K."/>
            <person name="Tu X.D."/>
            <person name="Liu B."/>
            <person name="Hao Y."/>
            <person name="Liao X.Y."/>
            <person name="Jiang Y.T."/>
            <person name="Sun W.H."/>
            <person name="Chen J."/>
            <person name="Chen Y.Q."/>
            <person name="Ai Y."/>
            <person name="Zhai J.W."/>
            <person name="Wu S.S."/>
            <person name="Zhou Z."/>
            <person name="Hsiao Y.Y."/>
            <person name="Wu W.L."/>
            <person name="Chen Y.Y."/>
            <person name="Lin Y.F."/>
            <person name="Hsu J.L."/>
            <person name="Li C.Y."/>
            <person name="Wang Z.W."/>
            <person name="Zhao X."/>
            <person name="Zhong W.Y."/>
            <person name="Ma X.K."/>
            <person name="Ma L."/>
            <person name="Huang J."/>
            <person name="Chen G.Z."/>
            <person name="Huang M.Z."/>
            <person name="Huang L."/>
            <person name="Peng D.H."/>
            <person name="Luo Y.B."/>
            <person name="Zou S.Q."/>
            <person name="Chen S.P."/>
            <person name="Lan S."/>
            <person name="Tsai W.C."/>
            <person name="Van de Peer Y."/>
            <person name="Liu Z.J."/>
        </authorList>
    </citation>
    <scope>NUCLEOTIDE SEQUENCE [LARGE SCALE GENOMIC DNA]</scope>
    <source>
        <strain evidence="10">Lor287</strain>
    </source>
</reference>
<dbReference type="Proteomes" id="UP001418222">
    <property type="component" value="Unassembled WGS sequence"/>
</dbReference>
<evidence type="ECO:0000313" key="11">
    <source>
        <dbReference type="Proteomes" id="UP001418222"/>
    </source>
</evidence>
<dbReference type="GO" id="GO:0046872">
    <property type="term" value="F:metal ion binding"/>
    <property type="evidence" value="ECO:0007669"/>
    <property type="project" value="UniProtKB-KW"/>
</dbReference>
<evidence type="ECO:0000259" key="8">
    <source>
        <dbReference type="Pfam" id="PF13359"/>
    </source>
</evidence>
<organism evidence="10 11">
    <name type="scientific">Platanthera zijinensis</name>
    <dbReference type="NCBI Taxonomy" id="2320716"/>
    <lineage>
        <taxon>Eukaryota</taxon>
        <taxon>Viridiplantae</taxon>
        <taxon>Streptophyta</taxon>
        <taxon>Embryophyta</taxon>
        <taxon>Tracheophyta</taxon>
        <taxon>Spermatophyta</taxon>
        <taxon>Magnoliopsida</taxon>
        <taxon>Liliopsida</taxon>
        <taxon>Asparagales</taxon>
        <taxon>Orchidaceae</taxon>
        <taxon>Orchidoideae</taxon>
        <taxon>Orchideae</taxon>
        <taxon>Orchidinae</taxon>
        <taxon>Platanthera</taxon>
    </lineage>
</organism>
<name>A0AAP0BNW1_9ASPA</name>
<evidence type="ECO:0008006" key="12">
    <source>
        <dbReference type="Google" id="ProtNLM"/>
    </source>
</evidence>
<comment type="similarity">
    <text evidence="3">Belongs to the HARBI1 family.</text>
</comment>
<dbReference type="InterPro" id="IPR027806">
    <property type="entry name" value="HARBI1_dom"/>
</dbReference>
<keyword evidence="7" id="KW-0539">Nucleus</keyword>
<feature type="domain" description="DDE Tnp4" evidence="8">
    <location>
        <begin position="98"/>
        <end position="155"/>
    </location>
</feature>
<accession>A0AAP0BNW1</accession>
<dbReference type="GO" id="GO:0005634">
    <property type="term" value="C:nucleus"/>
    <property type="evidence" value="ECO:0007669"/>
    <property type="project" value="UniProtKB-SubCell"/>
</dbReference>
<dbReference type="PANTHER" id="PTHR22930">
    <property type="match status" value="1"/>
</dbReference>
<gene>
    <name evidence="10" type="ORF">KSP39_PZI007853</name>
</gene>
<evidence type="ECO:0000256" key="1">
    <source>
        <dbReference type="ARBA" id="ARBA00001968"/>
    </source>
</evidence>
<dbReference type="AlphaFoldDB" id="A0AAP0BNW1"/>
<proteinExistence type="inferred from homology"/>
<keyword evidence="6" id="KW-0378">Hydrolase</keyword>
<dbReference type="InterPro" id="IPR045249">
    <property type="entry name" value="HARBI1-like"/>
</dbReference>
<evidence type="ECO:0000313" key="10">
    <source>
        <dbReference type="EMBL" id="KAK8945089.1"/>
    </source>
</evidence>
<keyword evidence="5" id="KW-0479">Metal-binding</keyword>
<dbReference type="InterPro" id="IPR058353">
    <property type="entry name" value="DUF8040"/>
</dbReference>
<feature type="domain" description="DUF8040" evidence="9">
    <location>
        <begin position="1"/>
        <end position="71"/>
    </location>
</feature>
<dbReference type="GO" id="GO:0016787">
    <property type="term" value="F:hydrolase activity"/>
    <property type="evidence" value="ECO:0007669"/>
    <property type="project" value="UniProtKB-KW"/>
</dbReference>
<evidence type="ECO:0000259" key="9">
    <source>
        <dbReference type="Pfam" id="PF26138"/>
    </source>
</evidence>
<evidence type="ECO:0000256" key="6">
    <source>
        <dbReference type="ARBA" id="ARBA00022801"/>
    </source>
</evidence>
<keyword evidence="11" id="KW-1185">Reference proteome</keyword>
<dbReference type="GO" id="GO:0004518">
    <property type="term" value="F:nuclease activity"/>
    <property type="evidence" value="ECO:0007669"/>
    <property type="project" value="UniProtKB-KW"/>
</dbReference>